<proteinExistence type="predicted"/>
<dbReference type="EMBL" id="CM055099">
    <property type="protein sequence ID" value="KAJ7546313.1"/>
    <property type="molecule type" value="Genomic_DNA"/>
</dbReference>
<evidence type="ECO:0000313" key="2">
    <source>
        <dbReference type="Proteomes" id="UP001162992"/>
    </source>
</evidence>
<organism evidence="1 2">
    <name type="scientific">Diphasiastrum complanatum</name>
    <name type="common">Issler's clubmoss</name>
    <name type="synonym">Lycopodium complanatum</name>
    <dbReference type="NCBI Taxonomy" id="34168"/>
    <lineage>
        <taxon>Eukaryota</taxon>
        <taxon>Viridiplantae</taxon>
        <taxon>Streptophyta</taxon>
        <taxon>Embryophyta</taxon>
        <taxon>Tracheophyta</taxon>
        <taxon>Lycopodiopsida</taxon>
        <taxon>Lycopodiales</taxon>
        <taxon>Lycopodiaceae</taxon>
        <taxon>Lycopodioideae</taxon>
        <taxon>Diphasiastrum</taxon>
    </lineage>
</organism>
<name>A0ACC2CWA3_DIPCM</name>
<protein>
    <submittedName>
        <fullName evidence="1">Uncharacterized protein</fullName>
    </submittedName>
</protein>
<accession>A0ACC2CWA3</accession>
<reference evidence="2" key="1">
    <citation type="journal article" date="2024" name="Proc. Natl. Acad. Sci. U.S.A.">
        <title>Extraordinary preservation of gene collinearity over three hundred million years revealed in homosporous lycophytes.</title>
        <authorList>
            <person name="Li C."/>
            <person name="Wickell D."/>
            <person name="Kuo L.Y."/>
            <person name="Chen X."/>
            <person name="Nie B."/>
            <person name="Liao X."/>
            <person name="Peng D."/>
            <person name="Ji J."/>
            <person name="Jenkins J."/>
            <person name="Williams M."/>
            <person name="Shu S."/>
            <person name="Plott C."/>
            <person name="Barry K."/>
            <person name="Rajasekar S."/>
            <person name="Grimwood J."/>
            <person name="Han X."/>
            <person name="Sun S."/>
            <person name="Hou Z."/>
            <person name="He W."/>
            <person name="Dai G."/>
            <person name="Sun C."/>
            <person name="Schmutz J."/>
            <person name="Leebens-Mack J.H."/>
            <person name="Li F.W."/>
            <person name="Wang L."/>
        </authorList>
    </citation>
    <scope>NUCLEOTIDE SEQUENCE [LARGE SCALE GENOMIC DNA]</scope>
    <source>
        <strain evidence="2">cv. PW_Plant_1</strain>
    </source>
</reference>
<keyword evidence="2" id="KW-1185">Reference proteome</keyword>
<gene>
    <name evidence="1" type="ORF">O6H91_08G035400</name>
</gene>
<dbReference type="Proteomes" id="UP001162992">
    <property type="component" value="Chromosome 8"/>
</dbReference>
<evidence type="ECO:0000313" key="1">
    <source>
        <dbReference type="EMBL" id="KAJ7546313.1"/>
    </source>
</evidence>
<sequence length="432" mass="48142">MPSLSCNSCNAEFPDEASQRLHYRSEWHRHNLKRKVAGVPGVTEALFNSRVEALAAERKKAETERMLYKCPLCAKEYTTVKAHAQHLQSKLHISKISGLSDSSGHDVAIVRTAPSKLSENEQTSTPSLQSSFLKQPVRSKGIRANAHSEHDESDSSDEWEEVDAGNVTDSEAEVIIDAADVDQHDDDGEGPSTSQMDIEEEWDVTQCFICDARPDGSVEGCIEHLHKVHGFFLPDAEYLKDPSGLLNYLGLKVTKGFMCLYCSERGRQYQSIEAVRKHMVAKCHCKLPYEDGESGIEELEDFYDFSSSFGQADGSQVMAIDHLKAPIDFGTGGFELIVKGGSEDGIVKTIGTREFSRYYRQRPKPADLRDGILVNALVARYRSMGLETKRTDSRLGVSGNMRKLPAARLEAMRTKLGMKNNVIRNLPKNCTY</sequence>
<comment type="caution">
    <text evidence="1">The sequence shown here is derived from an EMBL/GenBank/DDBJ whole genome shotgun (WGS) entry which is preliminary data.</text>
</comment>